<keyword evidence="3" id="KW-0862">Zinc</keyword>
<dbReference type="InterPro" id="IPR019734">
    <property type="entry name" value="TPR_rpt"/>
</dbReference>
<name>A0A3B5KE70_TAKRU</name>
<dbReference type="PROSITE" id="PS50005">
    <property type="entry name" value="TPR"/>
    <property type="match status" value="1"/>
</dbReference>
<reference evidence="7" key="3">
    <citation type="submission" date="2025-09" db="UniProtKB">
        <authorList>
            <consortium name="Ensembl"/>
        </authorList>
    </citation>
    <scope>IDENTIFICATION</scope>
</reference>
<dbReference type="GO" id="GO:0008270">
    <property type="term" value="F:zinc ion binding"/>
    <property type="evidence" value="ECO:0007669"/>
    <property type="project" value="UniProtKB-KW"/>
</dbReference>
<keyword evidence="2" id="KW-0802">TPR repeat</keyword>
<sequence>MDRSRSFKRTKTWWLSATVAAHRPFKDGKHWPIQADCCRIGTYSIKYSGGTALHTQTEAMPRKRNSVKPSAPIPGIREEPRVLLPFDSVVEYIHRRSFLNFITSGFFGLDEPMLNTHQDYYHSYPYISPRNGLEPHPRIRELAEEEADKHAQELIEEEKRHKERTEKNRRKKLRKKEKRLEKQNAVKALSPDHEENSENHREADFIESDGGTNTPIESAETPNPTKSDERSEANEEEERSEANEEEERSEANEEEERSEANEEEERSEANEEEENSVRTPEEDNAEMKVLPREPDSDPQPATAEEHEKRSRDLAGMGFRLASSGQYELAVKFFTDAISYNPKEFKLFGNRSLCYERLQQYENACRDADVALLIEPKWIKGLFRKGKALCGLKRYYEASLVYREVMDLDSSSTEAKQELKRAQTLHLTEMGFSWAESSKALETHPTMEEAIESLFHGDDSIEGSEEAAMQEDDDSSEKEEEEEEEEEKWLVKRSRRHRGKQKGASASLSGVRAPPTPQAARAGKPELFSVWVGVLAPSVTYVMLMQLFSRAGTVYSIKMLLEHQCAFVNYTRGEDCHRAIQHLDGMILEGAPLSVRYPSPSLCTDPCRSKECFFWRTMGCTRPDCVYKHDPNHRGIDRHKFTTGLGNFHT</sequence>
<feature type="compositionally biased region" description="Basic residues" evidence="4">
    <location>
        <begin position="490"/>
        <end position="500"/>
    </location>
</feature>
<dbReference type="Ensembl" id="ENSTRUT00000051228.2">
    <property type="protein sequence ID" value="ENSTRUP00000051712.2"/>
    <property type="gene ID" value="ENSTRUG00000022374.2"/>
</dbReference>
<dbReference type="Gene3D" id="3.30.70.330">
    <property type="match status" value="1"/>
</dbReference>
<feature type="compositionally biased region" description="Acidic residues" evidence="4">
    <location>
        <begin position="234"/>
        <end position="274"/>
    </location>
</feature>
<dbReference type="GeneID" id="115247216"/>
<evidence type="ECO:0000259" key="5">
    <source>
        <dbReference type="PROSITE" id="PS50102"/>
    </source>
</evidence>
<keyword evidence="3" id="KW-0863">Zinc-finger</keyword>
<evidence type="ECO:0000256" key="4">
    <source>
        <dbReference type="SAM" id="MobiDB-lite"/>
    </source>
</evidence>
<feature type="compositionally biased region" description="Basic and acidic residues" evidence="4">
    <location>
        <begin position="275"/>
        <end position="295"/>
    </location>
</feature>
<dbReference type="SUPFAM" id="SSF48452">
    <property type="entry name" value="TPR-like"/>
    <property type="match status" value="1"/>
</dbReference>
<feature type="compositionally biased region" description="Basic residues" evidence="4">
    <location>
        <begin position="167"/>
        <end position="177"/>
    </location>
</feature>
<dbReference type="CDD" id="cd00590">
    <property type="entry name" value="RRM_SF"/>
    <property type="match status" value="1"/>
</dbReference>
<dbReference type="InterPro" id="IPR012677">
    <property type="entry name" value="Nucleotide-bd_a/b_plait_sf"/>
</dbReference>
<protein>
    <submittedName>
        <fullName evidence="7">Cilia- and flagella-associated protein 251-like</fullName>
    </submittedName>
</protein>
<keyword evidence="1" id="KW-0694">RNA-binding</keyword>
<dbReference type="PROSITE" id="PS50102">
    <property type="entry name" value="RRM"/>
    <property type="match status" value="1"/>
</dbReference>
<dbReference type="GO" id="GO:0003723">
    <property type="term" value="F:RNA binding"/>
    <property type="evidence" value="ECO:0007669"/>
    <property type="project" value="UniProtKB-UniRule"/>
</dbReference>
<evidence type="ECO:0000256" key="2">
    <source>
        <dbReference type="PROSITE-ProRule" id="PRU00339"/>
    </source>
</evidence>
<dbReference type="PANTHER" id="PTHR47678">
    <property type="entry name" value="TETRATRICOPEPTIDE REPEAT PROTEIN 31"/>
    <property type="match status" value="1"/>
</dbReference>
<dbReference type="SUPFAM" id="SSF54928">
    <property type="entry name" value="RNA-binding domain, RBD"/>
    <property type="match status" value="1"/>
</dbReference>
<keyword evidence="8" id="KW-1185">Reference proteome</keyword>
<feature type="region of interest" description="Disordered" evidence="4">
    <location>
        <begin position="463"/>
        <end position="520"/>
    </location>
</feature>
<reference evidence="7 8" key="1">
    <citation type="journal article" date="2011" name="Genome Biol. Evol.">
        <title>Integration of the genetic map and genome assembly of fugu facilitates insights into distinct features of genome evolution in teleosts and mammals.</title>
        <authorList>
            <person name="Kai W."/>
            <person name="Kikuchi K."/>
            <person name="Tohari S."/>
            <person name="Chew A.K."/>
            <person name="Tay A."/>
            <person name="Fujiwara A."/>
            <person name="Hosoya S."/>
            <person name="Suetake H."/>
            <person name="Naruse K."/>
            <person name="Brenner S."/>
            <person name="Suzuki Y."/>
            <person name="Venkatesh B."/>
        </authorList>
    </citation>
    <scope>NUCLEOTIDE SEQUENCE [LARGE SCALE GENOMIC DNA]</scope>
</reference>
<dbReference type="InterPro" id="IPR035979">
    <property type="entry name" value="RBD_domain_sf"/>
</dbReference>
<evidence type="ECO:0000259" key="6">
    <source>
        <dbReference type="PROSITE" id="PS50103"/>
    </source>
</evidence>
<gene>
    <name evidence="7" type="primary">LOC115247216</name>
</gene>
<dbReference type="RefSeq" id="XP_029684136.1">
    <property type="nucleotide sequence ID" value="XM_029828276.1"/>
</dbReference>
<dbReference type="InterPro" id="IPR000504">
    <property type="entry name" value="RRM_dom"/>
</dbReference>
<reference evidence="7" key="2">
    <citation type="submission" date="2025-08" db="UniProtKB">
        <authorList>
            <consortium name="Ensembl"/>
        </authorList>
    </citation>
    <scope>IDENTIFICATION</scope>
</reference>
<dbReference type="AlphaFoldDB" id="A0A3B5KE70"/>
<dbReference type="InterPro" id="IPR000571">
    <property type="entry name" value="Znf_CCCH"/>
</dbReference>
<feature type="compositionally biased region" description="Polar residues" evidence="4">
    <location>
        <begin position="210"/>
        <end position="225"/>
    </location>
</feature>
<dbReference type="SMART" id="SM00028">
    <property type="entry name" value="TPR"/>
    <property type="match status" value="3"/>
</dbReference>
<dbReference type="Gene3D" id="1.25.40.10">
    <property type="entry name" value="Tetratricopeptide repeat domain"/>
    <property type="match status" value="1"/>
</dbReference>
<evidence type="ECO:0000256" key="1">
    <source>
        <dbReference type="PROSITE-ProRule" id="PRU00176"/>
    </source>
</evidence>
<dbReference type="Pfam" id="PF00076">
    <property type="entry name" value="RRM_1"/>
    <property type="match status" value="1"/>
</dbReference>
<feature type="compositionally biased region" description="Acidic residues" evidence="4">
    <location>
        <begin position="463"/>
        <end position="486"/>
    </location>
</feature>
<feature type="zinc finger region" description="C3H1-type" evidence="3">
    <location>
        <begin position="605"/>
        <end position="631"/>
    </location>
</feature>
<organism evidence="7 8">
    <name type="scientific">Takifugu rubripes</name>
    <name type="common">Japanese pufferfish</name>
    <name type="synonym">Fugu rubripes</name>
    <dbReference type="NCBI Taxonomy" id="31033"/>
    <lineage>
        <taxon>Eukaryota</taxon>
        <taxon>Metazoa</taxon>
        <taxon>Chordata</taxon>
        <taxon>Craniata</taxon>
        <taxon>Vertebrata</taxon>
        <taxon>Euteleostomi</taxon>
        <taxon>Actinopterygii</taxon>
        <taxon>Neopterygii</taxon>
        <taxon>Teleostei</taxon>
        <taxon>Neoteleostei</taxon>
        <taxon>Acanthomorphata</taxon>
        <taxon>Eupercaria</taxon>
        <taxon>Tetraodontiformes</taxon>
        <taxon>Tetradontoidea</taxon>
        <taxon>Tetraodontidae</taxon>
        <taxon>Takifugu</taxon>
    </lineage>
</organism>
<feature type="compositionally biased region" description="Basic and acidic residues" evidence="4">
    <location>
        <begin position="178"/>
        <end position="204"/>
    </location>
</feature>
<dbReference type="OMA" id="IQCIDGM"/>
<feature type="domain" description="RRM" evidence="5">
    <location>
        <begin position="527"/>
        <end position="599"/>
    </location>
</feature>
<feature type="repeat" description="TPR" evidence="2">
    <location>
        <begin position="310"/>
        <end position="343"/>
    </location>
</feature>
<proteinExistence type="predicted"/>
<evidence type="ECO:0000256" key="3">
    <source>
        <dbReference type="PROSITE-ProRule" id="PRU00723"/>
    </source>
</evidence>
<dbReference type="STRING" id="31033.ENSTRUP00000051712"/>
<keyword evidence="3" id="KW-0479">Metal-binding</keyword>
<accession>A0A3B5KE70</accession>
<feature type="compositionally biased region" description="Basic and acidic residues" evidence="4">
    <location>
        <begin position="145"/>
        <end position="166"/>
    </location>
</feature>
<feature type="region of interest" description="Disordered" evidence="4">
    <location>
        <begin position="145"/>
        <end position="310"/>
    </location>
</feature>
<dbReference type="SMART" id="SM00360">
    <property type="entry name" value="RRM"/>
    <property type="match status" value="1"/>
</dbReference>
<dbReference type="InterPro" id="IPR011990">
    <property type="entry name" value="TPR-like_helical_dom_sf"/>
</dbReference>
<dbReference type="GeneTree" id="ENSGT00940000161036"/>
<dbReference type="Proteomes" id="UP000005226">
    <property type="component" value="Chromosome 2"/>
</dbReference>
<dbReference type="KEGG" id="tru:115247216"/>
<evidence type="ECO:0000313" key="7">
    <source>
        <dbReference type="Ensembl" id="ENSTRUP00000051712.2"/>
    </source>
</evidence>
<feature type="domain" description="C3H1-type" evidence="6">
    <location>
        <begin position="605"/>
        <end position="631"/>
    </location>
</feature>
<dbReference type="InParanoid" id="A0A3B5KE70"/>
<dbReference type="PROSITE" id="PS50103">
    <property type="entry name" value="ZF_C3H1"/>
    <property type="match status" value="1"/>
</dbReference>
<dbReference type="PANTHER" id="PTHR47678:SF1">
    <property type="entry name" value="TETRATRICOPEPTIDE REPEAT PROTEIN 31"/>
    <property type="match status" value="1"/>
</dbReference>
<evidence type="ECO:0000313" key="8">
    <source>
        <dbReference type="Proteomes" id="UP000005226"/>
    </source>
</evidence>